<comment type="catalytic activity">
    <reaction evidence="4">
        <text>a lipid A disaccharide + ATP = a lipid IVA + ADP + H(+)</text>
        <dbReference type="Rhea" id="RHEA:67840"/>
        <dbReference type="ChEBI" id="CHEBI:15378"/>
        <dbReference type="ChEBI" id="CHEBI:30616"/>
        <dbReference type="ChEBI" id="CHEBI:176343"/>
        <dbReference type="ChEBI" id="CHEBI:176425"/>
        <dbReference type="ChEBI" id="CHEBI:456216"/>
        <dbReference type="EC" id="2.7.1.130"/>
    </reaction>
</comment>
<accession>Q01SE9</accession>
<feature type="site" description="Transition state stabilizer" evidence="7">
    <location>
        <position position="214"/>
    </location>
</feature>
<keyword evidence="8" id="KW-0812">Transmembrane</keyword>
<dbReference type="EC" id="2.7.1.130" evidence="4 5"/>
<dbReference type="InterPro" id="IPR007507">
    <property type="entry name" value="Glycos_transf_N"/>
</dbReference>
<evidence type="ECO:0000313" key="10">
    <source>
        <dbReference type="EMBL" id="ABJ87421.1"/>
    </source>
</evidence>
<protein>
    <recommendedName>
        <fullName evidence="4 5">Tetraacyldisaccharide 4'-kinase</fullName>
        <ecNumber evidence="4 5">2.7.1.130</ecNumber>
    </recommendedName>
    <alternativeName>
        <fullName evidence="4">Lipid A 4'-kinase</fullName>
    </alternativeName>
</protein>
<dbReference type="PANTHER" id="PTHR42755">
    <property type="entry name" value="3-DEOXY-MANNO-OCTULOSONATE CYTIDYLYLTRANSFERASE"/>
    <property type="match status" value="1"/>
</dbReference>
<dbReference type="Pfam" id="PF04413">
    <property type="entry name" value="Glycos_transf_N"/>
    <property type="match status" value="1"/>
</dbReference>
<evidence type="ECO:0000256" key="3">
    <source>
        <dbReference type="ARBA" id="ARBA00049183"/>
    </source>
</evidence>
<dbReference type="InterPro" id="IPR027417">
    <property type="entry name" value="P-loop_NTPase"/>
</dbReference>
<sequence length="777" mass="86965">MKTKGIYFLYRVLQAFVLPALLLYFLVRSCGDRKYWRSLPQRFGFLPHSFRQIGPGAIWLHAVSMGEVLACVEFARRLKTEFPRSSLFLSTATLAGHATAEQKLTSIADGIFFAPVDYVWVVRRVLRTLKPALVIIAETEIWPNLLREVHRTGAGLAIVNARISDKALPKYLRLRWIFPVVLAAVDRVLAQTEEIAERFRMLGAERVLVGGNLKFDFEARAAGTDSPVVQMLQRVNPRKVWIAASTMADDVIDEDDAVIGAWQSLARRDVFLILVPRKPKRFEVVSEKLQAAGIRYARRSRLDADGPKPDVLLLDSIGELGSLFAYADVVFMGGTLTARGGHNILEPALFGKPVIVGPHMENFQAIADEFRAARAMAEIGTADELAGAVDRALAAGGEMGQRARICAEARRGATAFAIEQMREIQRIPRYRPPMPWFLVARALSEAWKWEAKRRQVRDYAHRKRLKSPVISIGNLTMGGTGKTPCVLRLTELLRERGHRPGILTRGYGRTSPVDHMALAAGANVRPEESGDEPQIFLRSRVAPVGIGADRFQTGSLLAERFGTDVVVLDDGFQHVKLARNFDLVLIDALKPFGGGEIFPAGRLREPVQGIARADAIIITRSDASDLRPAIETVVRRWNARIPIFRARIQPEWWVEHRTGKRHEADKFHIERPGVFCGLGNPVGFYRTLESLGLRHIDCVEFEDHHRYRSKELERIAGQFRRRGAATVVTTEKDAINLCEGADDMLAPLPLYWLKVGMRIEGEEELLALIEKSMAPRA</sequence>
<dbReference type="CAZy" id="GT30">
    <property type="family name" value="Glycosyltransferase Family 30"/>
</dbReference>
<comment type="similarity">
    <text evidence="4">Belongs to the LpxK family.</text>
</comment>
<proteinExistence type="inferred from homology"/>
<dbReference type="NCBIfam" id="TIGR00682">
    <property type="entry name" value="lpxK"/>
    <property type="match status" value="1"/>
</dbReference>
<keyword evidence="8" id="KW-1133">Transmembrane helix</keyword>
<evidence type="ECO:0000256" key="8">
    <source>
        <dbReference type="SAM" id="Phobius"/>
    </source>
</evidence>
<dbReference type="SUPFAM" id="SSF53756">
    <property type="entry name" value="UDP-Glycosyltransferase/glycogen phosphorylase"/>
    <property type="match status" value="1"/>
</dbReference>
<dbReference type="GO" id="GO:0009029">
    <property type="term" value="F:lipid-A 4'-kinase activity"/>
    <property type="evidence" value="ECO:0007669"/>
    <property type="project" value="UniProtKB-UniRule"/>
</dbReference>
<feature type="domain" description="3-deoxy-D-manno-octulosonic-acid transferase N-terminal" evidence="9">
    <location>
        <begin position="38"/>
        <end position="216"/>
    </location>
</feature>
<dbReference type="Gene3D" id="3.40.50.2000">
    <property type="entry name" value="Glycogen Phosphorylase B"/>
    <property type="match status" value="1"/>
</dbReference>
<comment type="pathway">
    <text evidence="4">Glycolipid biosynthesis; lipid IV(A) biosynthesis; lipid IV(A) from (3R)-3-hydroxytetradecanoyl-[acyl-carrier-protein] and UDP-N-acetyl-alpha-D-glucosamine: step 6/6.</text>
</comment>
<keyword evidence="4" id="KW-0547">Nucleotide-binding</keyword>
<dbReference type="UniPathway" id="UPA00958"/>
<feature type="site" description="Transition state stabilizer" evidence="7">
    <location>
        <position position="138"/>
    </location>
</feature>
<dbReference type="PANTHER" id="PTHR42755:SF1">
    <property type="entry name" value="3-DEOXY-D-MANNO-OCTULOSONIC ACID TRANSFERASE, MITOCHONDRIAL-RELATED"/>
    <property type="match status" value="1"/>
</dbReference>
<keyword evidence="10" id="KW-0328">Glycosyltransferase</keyword>
<dbReference type="eggNOG" id="COG1663">
    <property type="taxonomic scope" value="Bacteria"/>
</dbReference>
<dbReference type="InParanoid" id="Q01SE9"/>
<feature type="transmembrane region" description="Helical" evidence="8">
    <location>
        <begin position="7"/>
        <end position="27"/>
    </location>
</feature>
<feature type="active site" description="Proton acceptor" evidence="6">
    <location>
        <position position="67"/>
    </location>
</feature>
<dbReference type="HAMAP" id="MF_00409">
    <property type="entry name" value="LpxK"/>
    <property type="match status" value="1"/>
</dbReference>
<comment type="function">
    <text evidence="4">Transfers the gamma-phosphate of ATP to the 4'-position of a tetraacyldisaccharide 1-phosphate intermediate (termed DS-1-P) to form tetraacyldisaccharide 1,4'-bis-phosphate (lipid IVA).</text>
</comment>
<feature type="binding site" evidence="4">
    <location>
        <begin position="476"/>
        <end position="483"/>
    </location>
    <ligand>
        <name>ATP</name>
        <dbReference type="ChEBI" id="CHEBI:30616"/>
    </ligand>
</feature>
<dbReference type="InterPro" id="IPR003758">
    <property type="entry name" value="LpxK"/>
</dbReference>
<gene>
    <name evidence="4" type="primary">lpxK</name>
    <name evidence="10" type="ordered locus">Acid_6497</name>
</gene>
<dbReference type="Gene3D" id="3.40.50.300">
    <property type="entry name" value="P-loop containing nucleotide triphosphate hydrolases"/>
    <property type="match status" value="1"/>
</dbReference>
<keyword evidence="4" id="KW-0067">ATP-binding</keyword>
<evidence type="ECO:0000256" key="5">
    <source>
        <dbReference type="NCBIfam" id="TIGR00682"/>
    </source>
</evidence>
<dbReference type="GO" id="GO:0009244">
    <property type="term" value="P:lipopolysaccharide core region biosynthetic process"/>
    <property type="evidence" value="ECO:0007669"/>
    <property type="project" value="UniProtKB-UniPathway"/>
</dbReference>
<keyword evidence="2 4" id="KW-0808">Transferase</keyword>
<evidence type="ECO:0000256" key="6">
    <source>
        <dbReference type="PIRSR" id="PIRSR639901-1"/>
    </source>
</evidence>
<keyword evidence="4" id="KW-0444">Lipid biosynthesis</keyword>
<evidence type="ECO:0000259" key="9">
    <source>
        <dbReference type="Pfam" id="PF04413"/>
    </source>
</evidence>
<dbReference type="AlphaFoldDB" id="Q01SE9"/>
<evidence type="ECO:0000256" key="2">
    <source>
        <dbReference type="ARBA" id="ARBA00022679"/>
    </source>
</evidence>
<dbReference type="STRING" id="234267.Acid_6497"/>
<comment type="pathway">
    <text evidence="1">Bacterial outer membrane biogenesis; LPS core biosynthesis.</text>
</comment>
<dbReference type="KEGG" id="sus:Acid_6497"/>
<dbReference type="GO" id="GO:0043842">
    <property type="term" value="F:Kdo transferase activity"/>
    <property type="evidence" value="ECO:0007669"/>
    <property type="project" value="UniProtKB-EC"/>
</dbReference>
<organism evidence="10">
    <name type="scientific">Solibacter usitatus (strain Ellin6076)</name>
    <dbReference type="NCBI Taxonomy" id="234267"/>
    <lineage>
        <taxon>Bacteria</taxon>
        <taxon>Pseudomonadati</taxon>
        <taxon>Acidobacteriota</taxon>
        <taxon>Terriglobia</taxon>
        <taxon>Bryobacterales</taxon>
        <taxon>Solibacteraceae</taxon>
        <taxon>Candidatus Solibacter</taxon>
    </lineage>
</organism>
<name>Q01SE9_SOLUE</name>
<dbReference type="InterPro" id="IPR038107">
    <property type="entry name" value="Glycos_transf_N_sf"/>
</dbReference>
<comment type="catalytic activity">
    <reaction evidence="3">
        <text>lipid IVA (E. coli) + CMP-3-deoxy-beta-D-manno-octulosonate = alpha-Kdo-(2-&gt;6)-lipid IVA (E. coli) + CMP + H(+)</text>
        <dbReference type="Rhea" id="RHEA:28066"/>
        <dbReference type="ChEBI" id="CHEBI:15378"/>
        <dbReference type="ChEBI" id="CHEBI:58603"/>
        <dbReference type="ChEBI" id="CHEBI:60364"/>
        <dbReference type="ChEBI" id="CHEBI:60377"/>
        <dbReference type="ChEBI" id="CHEBI:85987"/>
        <dbReference type="EC" id="2.4.99.12"/>
    </reaction>
</comment>
<dbReference type="GO" id="GO:0009245">
    <property type="term" value="P:lipid A biosynthetic process"/>
    <property type="evidence" value="ECO:0007669"/>
    <property type="project" value="UniProtKB-UniRule"/>
</dbReference>
<keyword evidence="8" id="KW-0472">Membrane</keyword>
<dbReference type="eggNOG" id="COG1519">
    <property type="taxonomic scope" value="Bacteria"/>
</dbReference>
<evidence type="ECO:0000256" key="7">
    <source>
        <dbReference type="PIRSR" id="PIRSR639901-2"/>
    </source>
</evidence>
<dbReference type="HOGENOM" id="CLU_019506_0_0_0"/>
<keyword evidence="4" id="KW-0443">Lipid metabolism</keyword>
<dbReference type="EMBL" id="CP000473">
    <property type="protein sequence ID" value="ABJ87421.1"/>
    <property type="molecule type" value="Genomic_DNA"/>
</dbReference>
<dbReference type="GO" id="GO:0005524">
    <property type="term" value="F:ATP binding"/>
    <property type="evidence" value="ECO:0007669"/>
    <property type="project" value="UniProtKB-UniRule"/>
</dbReference>
<reference evidence="10" key="1">
    <citation type="submission" date="2006-10" db="EMBL/GenBank/DDBJ databases">
        <title>Complete sequence of Solibacter usitatus Ellin6076.</title>
        <authorList>
            <consortium name="US DOE Joint Genome Institute"/>
            <person name="Copeland A."/>
            <person name="Lucas S."/>
            <person name="Lapidus A."/>
            <person name="Barry K."/>
            <person name="Detter J.C."/>
            <person name="Glavina del Rio T."/>
            <person name="Hammon N."/>
            <person name="Israni S."/>
            <person name="Dalin E."/>
            <person name="Tice H."/>
            <person name="Pitluck S."/>
            <person name="Thompson L.S."/>
            <person name="Brettin T."/>
            <person name="Bruce D."/>
            <person name="Han C."/>
            <person name="Tapia R."/>
            <person name="Gilna P."/>
            <person name="Schmutz J."/>
            <person name="Larimer F."/>
            <person name="Land M."/>
            <person name="Hauser L."/>
            <person name="Kyrpides N."/>
            <person name="Mikhailova N."/>
            <person name="Janssen P.H."/>
            <person name="Kuske C.R."/>
            <person name="Richardson P."/>
        </authorList>
    </citation>
    <scope>NUCLEOTIDE SEQUENCE</scope>
    <source>
        <strain evidence="10">Ellin6076</strain>
    </source>
</reference>
<dbReference type="UniPathway" id="UPA00359">
    <property type="reaction ID" value="UER00482"/>
</dbReference>
<dbReference type="GO" id="GO:0005886">
    <property type="term" value="C:plasma membrane"/>
    <property type="evidence" value="ECO:0007669"/>
    <property type="project" value="TreeGrafter"/>
</dbReference>
<dbReference type="SUPFAM" id="SSF52540">
    <property type="entry name" value="P-loop containing nucleoside triphosphate hydrolases"/>
    <property type="match status" value="1"/>
</dbReference>
<keyword evidence="4" id="KW-0441">Lipid A biosynthesis</keyword>
<dbReference type="InterPro" id="IPR039901">
    <property type="entry name" value="Kdotransferase"/>
</dbReference>
<dbReference type="Pfam" id="PF02606">
    <property type="entry name" value="LpxK"/>
    <property type="match status" value="1"/>
</dbReference>
<dbReference type="Gene3D" id="3.40.50.11720">
    <property type="entry name" value="3-Deoxy-D-manno-octulosonic-acid transferase, N-terminal domain"/>
    <property type="match status" value="1"/>
</dbReference>
<keyword evidence="4" id="KW-0418">Kinase</keyword>
<evidence type="ECO:0000256" key="1">
    <source>
        <dbReference type="ARBA" id="ARBA00004713"/>
    </source>
</evidence>
<evidence type="ECO:0000256" key="4">
    <source>
        <dbReference type="HAMAP-Rule" id="MF_00409"/>
    </source>
</evidence>